<dbReference type="InParanoid" id="A0A3Q1G0T0"/>
<protein>
    <submittedName>
        <fullName evidence="2">Uncharacterized protein</fullName>
    </submittedName>
</protein>
<dbReference type="Proteomes" id="UP000257200">
    <property type="component" value="Unplaced"/>
</dbReference>
<proteinExistence type="predicted"/>
<reference evidence="2" key="2">
    <citation type="submission" date="2025-09" db="UniProtKB">
        <authorList>
            <consortium name="Ensembl"/>
        </authorList>
    </citation>
    <scope>IDENTIFICATION</scope>
</reference>
<feature type="compositionally biased region" description="Low complexity" evidence="1">
    <location>
        <begin position="1"/>
        <end position="12"/>
    </location>
</feature>
<accession>A0A3Q1G0T0</accession>
<organism evidence="2 3">
    <name type="scientific">Acanthochromis polyacanthus</name>
    <name type="common">spiny chromis</name>
    <dbReference type="NCBI Taxonomy" id="80966"/>
    <lineage>
        <taxon>Eukaryota</taxon>
        <taxon>Metazoa</taxon>
        <taxon>Chordata</taxon>
        <taxon>Craniata</taxon>
        <taxon>Vertebrata</taxon>
        <taxon>Euteleostomi</taxon>
        <taxon>Actinopterygii</taxon>
        <taxon>Neopterygii</taxon>
        <taxon>Teleostei</taxon>
        <taxon>Neoteleostei</taxon>
        <taxon>Acanthomorphata</taxon>
        <taxon>Ovalentaria</taxon>
        <taxon>Pomacentridae</taxon>
        <taxon>Acanthochromis</taxon>
    </lineage>
</organism>
<evidence type="ECO:0000313" key="3">
    <source>
        <dbReference type="Proteomes" id="UP000257200"/>
    </source>
</evidence>
<evidence type="ECO:0000313" key="2">
    <source>
        <dbReference type="Ensembl" id="ENSAPOP00000022389.1"/>
    </source>
</evidence>
<feature type="region of interest" description="Disordered" evidence="1">
    <location>
        <begin position="1"/>
        <end position="20"/>
    </location>
</feature>
<dbReference type="Ensembl" id="ENSAPOT00000013910.1">
    <property type="protein sequence ID" value="ENSAPOP00000022389.1"/>
    <property type="gene ID" value="ENSAPOG00000000865.1"/>
</dbReference>
<reference evidence="2" key="1">
    <citation type="submission" date="2025-08" db="UniProtKB">
        <authorList>
            <consortium name="Ensembl"/>
        </authorList>
    </citation>
    <scope>IDENTIFICATION</scope>
</reference>
<sequence>MKKKGTTPGTTGAVTHRARGQQSLTTLQPRLTVRPLRIKLLAPRRAWPGILRCLTFIDLRLLSSPVNPPSLPVPVLNHKKPRKRAAETELVSNSRLLGADLGTSVRACVCVRVCGRSGADARAVRGEKYRSNGIQVPVE</sequence>
<evidence type="ECO:0000256" key="1">
    <source>
        <dbReference type="SAM" id="MobiDB-lite"/>
    </source>
</evidence>
<name>A0A3Q1G0T0_9TELE</name>
<keyword evidence="3" id="KW-1185">Reference proteome</keyword>
<dbReference type="AlphaFoldDB" id="A0A3Q1G0T0"/>